<organism evidence="2 3">
    <name type="scientific">Syntrophomonas wolfei</name>
    <dbReference type="NCBI Taxonomy" id="863"/>
    <lineage>
        <taxon>Bacteria</taxon>
        <taxon>Bacillati</taxon>
        <taxon>Bacillota</taxon>
        <taxon>Clostridia</taxon>
        <taxon>Eubacteriales</taxon>
        <taxon>Syntrophomonadaceae</taxon>
        <taxon>Syntrophomonas</taxon>
    </lineage>
</organism>
<name>A0A354YWR9_9FIRM</name>
<comment type="caution">
    <text evidence="2">The sequence shown here is derived from an EMBL/GenBank/DDBJ whole genome shotgun (WGS) entry which is preliminary data.</text>
</comment>
<dbReference type="AlphaFoldDB" id="A0A354YWR9"/>
<dbReference type="Proteomes" id="UP000263273">
    <property type="component" value="Unassembled WGS sequence"/>
</dbReference>
<evidence type="ECO:0000259" key="1">
    <source>
        <dbReference type="SMART" id="SM00849"/>
    </source>
</evidence>
<dbReference type="Gene3D" id="3.60.15.10">
    <property type="entry name" value="Ribonuclease Z/Hydroxyacylglutathione hydrolase-like"/>
    <property type="match status" value="1"/>
</dbReference>
<proteinExistence type="predicted"/>
<protein>
    <submittedName>
        <fullName evidence="2">Zn-dependent hydrolase</fullName>
    </submittedName>
</protein>
<dbReference type="InterPro" id="IPR050855">
    <property type="entry name" value="NDM-1-like"/>
</dbReference>
<dbReference type="STRING" id="378794.GCA_001570625_00647"/>
<evidence type="ECO:0000313" key="3">
    <source>
        <dbReference type="Proteomes" id="UP000263273"/>
    </source>
</evidence>
<dbReference type="PANTHER" id="PTHR42951:SF22">
    <property type="entry name" value="METALLO BETA-LACTAMASE SUPERFAMILY LIPOPROTEIN"/>
    <property type="match status" value="1"/>
</dbReference>
<dbReference type="GO" id="GO:0016787">
    <property type="term" value="F:hydrolase activity"/>
    <property type="evidence" value="ECO:0007669"/>
    <property type="project" value="UniProtKB-KW"/>
</dbReference>
<sequence length="292" mass="33099">MQLSENVMLLGNRHFNYFLVGKKEAAIIECGVSGGVYSFQRQWEKLPQKPEVKYLVAMHSHFDHVCGIPALQKIFPDAVLLASSPAEAVLKKTKIIGNFFAQDVKMLDLLAGEGIIPRGLQSPDVTEIALDKLIAEGDEIKLGGDLKIKVLDAPGHSPCSLACYLPAEQVMFISDACGFQISDEDIFPVFFQAYDIYLETIKRLMSYPSKLLAIPHERIWTGGEIEAFYRRALLSAEQAFNKIRDLLDQGWEDEKIEKELFARYYQGNLKIYTPENIRQCVQILLRRVKEKL</sequence>
<dbReference type="InterPro" id="IPR001279">
    <property type="entry name" value="Metallo-B-lactamas"/>
</dbReference>
<dbReference type="SUPFAM" id="SSF56281">
    <property type="entry name" value="Metallo-hydrolase/oxidoreductase"/>
    <property type="match status" value="1"/>
</dbReference>
<dbReference type="InterPro" id="IPR036866">
    <property type="entry name" value="RibonucZ/Hydroxyglut_hydro"/>
</dbReference>
<feature type="domain" description="Metallo-beta-lactamase" evidence="1">
    <location>
        <begin position="13"/>
        <end position="216"/>
    </location>
</feature>
<dbReference type="SMART" id="SM00849">
    <property type="entry name" value="Lactamase_B"/>
    <property type="match status" value="1"/>
</dbReference>
<dbReference type="PANTHER" id="PTHR42951">
    <property type="entry name" value="METALLO-BETA-LACTAMASE DOMAIN-CONTAINING"/>
    <property type="match status" value="1"/>
</dbReference>
<gene>
    <name evidence="2" type="ORF">DDZ44_04395</name>
</gene>
<dbReference type="Pfam" id="PF00753">
    <property type="entry name" value="Lactamase_B"/>
    <property type="match status" value="1"/>
</dbReference>
<accession>A0A354YWR9</accession>
<dbReference type="RefSeq" id="WP_276623971.1">
    <property type="nucleotide sequence ID" value="NZ_DLIJ01000044.1"/>
</dbReference>
<keyword evidence="2" id="KW-0378">Hydrolase</keyword>
<evidence type="ECO:0000313" key="2">
    <source>
        <dbReference type="EMBL" id="HBK53161.1"/>
    </source>
</evidence>
<reference evidence="2 3" key="1">
    <citation type="journal article" date="2018" name="Nat. Biotechnol.">
        <title>A standardized bacterial taxonomy based on genome phylogeny substantially revises the tree of life.</title>
        <authorList>
            <person name="Parks D.H."/>
            <person name="Chuvochina M."/>
            <person name="Waite D.W."/>
            <person name="Rinke C."/>
            <person name="Skarshewski A."/>
            <person name="Chaumeil P.A."/>
            <person name="Hugenholtz P."/>
        </authorList>
    </citation>
    <scope>NUCLEOTIDE SEQUENCE [LARGE SCALE GENOMIC DNA]</scope>
    <source>
        <strain evidence="2">UBA10948</strain>
    </source>
</reference>
<dbReference type="EMBL" id="DNZF01000095">
    <property type="protein sequence ID" value="HBK53161.1"/>
    <property type="molecule type" value="Genomic_DNA"/>
</dbReference>